<dbReference type="GO" id="GO:0016020">
    <property type="term" value="C:membrane"/>
    <property type="evidence" value="ECO:0007669"/>
    <property type="project" value="UniProtKB-SubCell"/>
</dbReference>
<feature type="transmembrane region" description="Helical" evidence="10">
    <location>
        <begin position="200"/>
        <end position="221"/>
    </location>
</feature>
<feature type="domain" description="K+ potassium transporter integral membrane" evidence="11">
    <location>
        <begin position="79"/>
        <end position="564"/>
    </location>
</feature>
<keyword evidence="7" id="KW-0406">Ion transport</keyword>
<keyword evidence="2" id="KW-0813">Transport</keyword>
<feature type="transmembrane region" description="Helical" evidence="10">
    <location>
        <begin position="112"/>
        <end position="133"/>
    </location>
</feature>
<evidence type="ECO:0000256" key="5">
    <source>
        <dbReference type="ARBA" id="ARBA00022958"/>
    </source>
</evidence>
<feature type="transmembrane region" description="Helical" evidence="10">
    <location>
        <begin position="267"/>
        <end position="289"/>
    </location>
</feature>
<keyword evidence="3" id="KW-0633">Potassium transport</keyword>
<evidence type="ECO:0000256" key="6">
    <source>
        <dbReference type="ARBA" id="ARBA00022989"/>
    </source>
</evidence>
<dbReference type="OrthoDB" id="504708at2759"/>
<evidence type="ECO:0000256" key="9">
    <source>
        <dbReference type="SAM" id="MobiDB-lite"/>
    </source>
</evidence>
<accession>A0A6A6IFG4</accession>
<dbReference type="EMBL" id="ML987195">
    <property type="protein sequence ID" value="KAF2249325.1"/>
    <property type="molecule type" value="Genomic_DNA"/>
</dbReference>
<feature type="domain" description="K+ potassium transporter C-terminal" evidence="12">
    <location>
        <begin position="587"/>
        <end position="809"/>
    </location>
</feature>
<dbReference type="AlphaFoldDB" id="A0A6A6IFG4"/>
<evidence type="ECO:0000259" key="12">
    <source>
        <dbReference type="Pfam" id="PF22776"/>
    </source>
</evidence>
<proteinExistence type="predicted"/>
<dbReference type="Pfam" id="PF22776">
    <property type="entry name" value="K_trans_C"/>
    <property type="match status" value="1"/>
</dbReference>
<feature type="transmembrane region" description="Helical" evidence="10">
    <location>
        <begin position="76"/>
        <end position="100"/>
    </location>
</feature>
<dbReference type="Proteomes" id="UP000800094">
    <property type="component" value="Unassembled WGS sequence"/>
</dbReference>
<dbReference type="InterPro" id="IPR003855">
    <property type="entry name" value="K+_transporter"/>
</dbReference>
<feature type="transmembrane region" description="Helical" evidence="10">
    <location>
        <begin position="386"/>
        <end position="417"/>
    </location>
</feature>
<evidence type="ECO:0000313" key="14">
    <source>
        <dbReference type="Proteomes" id="UP000800094"/>
    </source>
</evidence>
<name>A0A6A6IFG4_9PLEO</name>
<comment type="subcellular location">
    <subcellularLocation>
        <location evidence="1">Membrane</location>
        <topology evidence="1">Multi-pass membrane protein</topology>
    </subcellularLocation>
</comment>
<evidence type="ECO:0000256" key="3">
    <source>
        <dbReference type="ARBA" id="ARBA00022538"/>
    </source>
</evidence>
<feature type="region of interest" description="Disordered" evidence="9">
    <location>
        <begin position="680"/>
        <end position="740"/>
    </location>
</feature>
<evidence type="ECO:0000256" key="1">
    <source>
        <dbReference type="ARBA" id="ARBA00004141"/>
    </source>
</evidence>
<reference evidence="13" key="1">
    <citation type="journal article" date="2020" name="Stud. Mycol.">
        <title>101 Dothideomycetes genomes: a test case for predicting lifestyles and emergence of pathogens.</title>
        <authorList>
            <person name="Haridas S."/>
            <person name="Albert R."/>
            <person name="Binder M."/>
            <person name="Bloem J."/>
            <person name="Labutti K."/>
            <person name="Salamov A."/>
            <person name="Andreopoulos B."/>
            <person name="Baker S."/>
            <person name="Barry K."/>
            <person name="Bills G."/>
            <person name="Bluhm B."/>
            <person name="Cannon C."/>
            <person name="Castanera R."/>
            <person name="Culley D."/>
            <person name="Daum C."/>
            <person name="Ezra D."/>
            <person name="Gonzalez J."/>
            <person name="Henrissat B."/>
            <person name="Kuo A."/>
            <person name="Liang C."/>
            <person name="Lipzen A."/>
            <person name="Lutzoni F."/>
            <person name="Magnuson J."/>
            <person name="Mondo S."/>
            <person name="Nolan M."/>
            <person name="Ohm R."/>
            <person name="Pangilinan J."/>
            <person name="Park H.-J."/>
            <person name="Ramirez L."/>
            <person name="Alfaro M."/>
            <person name="Sun H."/>
            <person name="Tritt A."/>
            <person name="Yoshinaga Y."/>
            <person name="Zwiers L.-H."/>
            <person name="Turgeon B."/>
            <person name="Goodwin S."/>
            <person name="Spatafora J."/>
            <person name="Crous P."/>
            <person name="Grigoriev I."/>
        </authorList>
    </citation>
    <scope>NUCLEOTIDE SEQUENCE</scope>
    <source>
        <strain evidence="13">CBS 122368</strain>
    </source>
</reference>
<protein>
    <submittedName>
        <fullName evidence="13">Potassium transporter</fullName>
    </submittedName>
</protein>
<feature type="transmembrane region" description="Helical" evidence="10">
    <location>
        <begin position="315"/>
        <end position="334"/>
    </location>
</feature>
<feature type="transmembrane region" description="Helical" evidence="10">
    <location>
        <begin position="438"/>
        <end position="458"/>
    </location>
</feature>
<dbReference type="InterPro" id="IPR053952">
    <property type="entry name" value="K_trans_C"/>
</dbReference>
<dbReference type="InterPro" id="IPR053951">
    <property type="entry name" value="K_trans_N"/>
</dbReference>
<feature type="transmembrane region" description="Helical" evidence="10">
    <location>
        <begin position="464"/>
        <end position="490"/>
    </location>
</feature>
<dbReference type="PANTHER" id="PTHR30540:SF83">
    <property type="entry name" value="K+ POTASSIUM TRANSPORTER"/>
    <property type="match status" value="1"/>
</dbReference>
<keyword evidence="6 10" id="KW-1133">Transmembrane helix</keyword>
<keyword evidence="5" id="KW-0630">Potassium</keyword>
<evidence type="ECO:0000313" key="13">
    <source>
        <dbReference type="EMBL" id="KAF2249325.1"/>
    </source>
</evidence>
<gene>
    <name evidence="13" type="ORF">BU26DRAFT_426750</name>
</gene>
<evidence type="ECO:0000256" key="7">
    <source>
        <dbReference type="ARBA" id="ARBA00023065"/>
    </source>
</evidence>
<keyword evidence="14" id="KW-1185">Reference proteome</keyword>
<evidence type="ECO:0000256" key="4">
    <source>
        <dbReference type="ARBA" id="ARBA00022692"/>
    </source>
</evidence>
<dbReference type="Pfam" id="PF02705">
    <property type="entry name" value="K_trans"/>
    <property type="match status" value="1"/>
</dbReference>
<dbReference type="RefSeq" id="XP_033684329.1">
    <property type="nucleotide sequence ID" value="XM_033823694.1"/>
</dbReference>
<dbReference type="GO" id="GO:0015079">
    <property type="term" value="F:potassium ion transmembrane transporter activity"/>
    <property type="evidence" value="ECO:0007669"/>
    <property type="project" value="InterPro"/>
</dbReference>
<feature type="transmembrane region" description="Helical" evidence="10">
    <location>
        <begin position="346"/>
        <end position="366"/>
    </location>
</feature>
<evidence type="ECO:0000256" key="8">
    <source>
        <dbReference type="ARBA" id="ARBA00023136"/>
    </source>
</evidence>
<dbReference type="PANTHER" id="PTHR30540">
    <property type="entry name" value="OSMOTIC STRESS POTASSIUM TRANSPORTER"/>
    <property type="match status" value="1"/>
</dbReference>
<evidence type="ECO:0000259" key="11">
    <source>
        <dbReference type="Pfam" id="PF02705"/>
    </source>
</evidence>
<sequence>MESTIHFANAPRPRRSADDLDIGGVVPLRTRSRSRGRKSSVDILKIGQLESAEDEDAGLRDERDYKRKQIFSIKQMFVLAYQSIGVIYGDIGTSPLYVYSSTFMEAPNRPDLLGALSLILWSITMMVTIKYVLIILRADNNGEGGTFSTYSLLSRYANIANRDPREATMIRMERHLTGELSRSTRGVRSTIEKTKFFRGLLKTIGVLAVSMVMADGVLTPAQSVLGAVQGLNVVKPDIDKSTVIGVTCAILILLFLLQPLGITKITVVFSPVVIIWLAFNAGFGIYNLARYDYAILKAFNPFYAFDYLIRNKYQGWRSLGGILLAFTGVEALFADIGAFSRHAVQISWLGYAYPCLLLAYTGQAAYISEHPEAYSNPFYNCAPDGWLIPSLVVAIAAAVVASQAMITATFQLLTQIMKLSYFPQIRVVHTSRTYHGQLYVPSINWLLMIGTVLVAAIYNNTTSLGNAYGVCVMFVTFFDSCMVTLVAIVVWRIKPYFVFLPWLTIACLDGTFLSSALLKVPDGAWFTLALASILACIFILWRFGKEQQWFAEAGDRFPTTHFVQTRDDGRLQLSNTFGGKAISSIEGFGIFFDKAGETTPIVFSQFIRKLVTAPEVIVFFHLRPLDEPSVAPGNRYFVSRLAMPNCYRLVVRHGYMDEVITPDLASLIFEKVRDHIVTRALDREGERQPAPTTSGIDLGNPKELHKLNAKLVPSEKDGSMPSSSDPETRQAPTPTLSASSTSARLSALERAFNHEVLYIVGKEQMRVKGGTNLFRKAVLKLFLFIRENTRTKIASLDLDRDRVIEVGFVKDV</sequence>
<feature type="transmembrane region" description="Helical" evidence="10">
    <location>
        <begin position="497"/>
        <end position="518"/>
    </location>
</feature>
<dbReference type="GeneID" id="54577024"/>
<evidence type="ECO:0000256" key="2">
    <source>
        <dbReference type="ARBA" id="ARBA00022448"/>
    </source>
</evidence>
<keyword evidence="8 10" id="KW-0472">Membrane</keyword>
<feature type="transmembrane region" description="Helical" evidence="10">
    <location>
        <begin position="241"/>
        <end position="260"/>
    </location>
</feature>
<dbReference type="NCBIfam" id="TIGR00794">
    <property type="entry name" value="kup"/>
    <property type="match status" value="1"/>
</dbReference>
<feature type="transmembrane region" description="Helical" evidence="10">
    <location>
        <begin position="524"/>
        <end position="541"/>
    </location>
</feature>
<evidence type="ECO:0000256" key="10">
    <source>
        <dbReference type="SAM" id="Phobius"/>
    </source>
</evidence>
<organism evidence="13 14">
    <name type="scientific">Trematosphaeria pertusa</name>
    <dbReference type="NCBI Taxonomy" id="390896"/>
    <lineage>
        <taxon>Eukaryota</taxon>
        <taxon>Fungi</taxon>
        <taxon>Dikarya</taxon>
        <taxon>Ascomycota</taxon>
        <taxon>Pezizomycotina</taxon>
        <taxon>Dothideomycetes</taxon>
        <taxon>Pleosporomycetidae</taxon>
        <taxon>Pleosporales</taxon>
        <taxon>Massarineae</taxon>
        <taxon>Trematosphaeriaceae</taxon>
        <taxon>Trematosphaeria</taxon>
    </lineage>
</organism>
<feature type="compositionally biased region" description="Low complexity" evidence="9">
    <location>
        <begin position="731"/>
        <end position="740"/>
    </location>
</feature>
<keyword evidence="4 10" id="KW-0812">Transmembrane</keyword>